<comment type="similarity">
    <text evidence="2">Belongs to the peptidase M35 family.</text>
</comment>
<dbReference type="PANTHER" id="PTHR37016">
    <property type="match status" value="1"/>
</dbReference>
<evidence type="ECO:0000256" key="5">
    <source>
        <dbReference type="ARBA" id="ARBA00022801"/>
    </source>
</evidence>
<evidence type="ECO:0000256" key="3">
    <source>
        <dbReference type="ARBA" id="ARBA00022670"/>
    </source>
</evidence>
<feature type="chain" id="PRO_5034000863" description="Lysine-specific metallo-endopeptidase domain-containing protein" evidence="9">
    <location>
        <begin position="23"/>
        <end position="644"/>
    </location>
</feature>
<keyword evidence="11" id="KW-1185">Reference proteome</keyword>
<dbReference type="Gene3D" id="2.60.40.2970">
    <property type="match status" value="1"/>
</dbReference>
<keyword evidence="4" id="KW-0479">Metal-binding</keyword>
<dbReference type="GO" id="GO:0008237">
    <property type="term" value="F:metallopeptidase activity"/>
    <property type="evidence" value="ECO:0007669"/>
    <property type="project" value="UniProtKB-KW"/>
</dbReference>
<dbReference type="InterPro" id="IPR050414">
    <property type="entry name" value="Fungal_M35_metalloproteases"/>
</dbReference>
<dbReference type="InterPro" id="IPR024079">
    <property type="entry name" value="MetalloPept_cat_dom_sf"/>
</dbReference>
<dbReference type="Gene3D" id="3.40.390.10">
    <property type="entry name" value="Collagenase (Catalytic Domain)"/>
    <property type="match status" value="1"/>
</dbReference>
<dbReference type="PANTHER" id="PTHR37016:SF3">
    <property type="entry name" value="NEUTRAL PROTEASE 2-RELATED"/>
    <property type="match status" value="1"/>
</dbReference>
<evidence type="ECO:0000256" key="4">
    <source>
        <dbReference type="ARBA" id="ARBA00022723"/>
    </source>
</evidence>
<proteinExistence type="inferred from homology"/>
<evidence type="ECO:0000256" key="7">
    <source>
        <dbReference type="ARBA" id="ARBA00023049"/>
    </source>
</evidence>
<evidence type="ECO:0000256" key="1">
    <source>
        <dbReference type="ARBA" id="ARBA00001947"/>
    </source>
</evidence>
<protein>
    <recommendedName>
        <fullName evidence="12">Lysine-specific metallo-endopeptidase domain-containing protein</fullName>
    </recommendedName>
</protein>
<comment type="caution">
    <text evidence="10">The sequence shown here is derived from an EMBL/GenBank/DDBJ whole genome shotgun (WGS) entry which is preliminary data.</text>
</comment>
<keyword evidence="9" id="KW-0732">Signal</keyword>
<comment type="cofactor">
    <cofactor evidence="1">
        <name>Zn(2+)</name>
        <dbReference type="ChEBI" id="CHEBI:29105"/>
    </cofactor>
</comment>
<gene>
    <name evidence="10" type="ORF">HETSPECPRED_001519</name>
</gene>
<evidence type="ECO:0000256" key="2">
    <source>
        <dbReference type="ARBA" id="ARBA00010279"/>
    </source>
</evidence>
<accession>A0A8H3J236</accession>
<dbReference type="SUPFAM" id="SSF55486">
    <property type="entry name" value="Metalloproteases ('zincins'), catalytic domain"/>
    <property type="match status" value="1"/>
</dbReference>
<keyword evidence="7" id="KW-0482">Metalloprotease</keyword>
<organism evidence="10 11">
    <name type="scientific">Heterodermia speciosa</name>
    <dbReference type="NCBI Taxonomy" id="116794"/>
    <lineage>
        <taxon>Eukaryota</taxon>
        <taxon>Fungi</taxon>
        <taxon>Dikarya</taxon>
        <taxon>Ascomycota</taxon>
        <taxon>Pezizomycotina</taxon>
        <taxon>Lecanoromycetes</taxon>
        <taxon>OSLEUM clade</taxon>
        <taxon>Lecanoromycetidae</taxon>
        <taxon>Caliciales</taxon>
        <taxon>Physciaceae</taxon>
        <taxon>Heterodermia</taxon>
    </lineage>
</organism>
<dbReference type="EMBL" id="CAJPDS010000127">
    <property type="protein sequence ID" value="CAF9939238.1"/>
    <property type="molecule type" value="Genomic_DNA"/>
</dbReference>
<feature type="signal peptide" evidence="9">
    <location>
        <begin position="1"/>
        <end position="22"/>
    </location>
</feature>
<name>A0A8H3J236_9LECA</name>
<dbReference type="GO" id="GO:0046872">
    <property type="term" value="F:metal ion binding"/>
    <property type="evidence" value="ECO:0007669"/>
    <property type="project" value="UniProtKB-KW"/>
</dbReference>
<evidence type="ECO:0000313" key="11">
    <source>
        <dbReference type="Proteomes" id="UP000664521"/>
    </source>
</evidence>
<dbReference type="OrthoDB" id="5359519at2759"/>
<evidence type="ECO:0000256" key="9">
    <source>
        <dbReference type="SAM" id="SignalP"/>
    </source>
</evidence>
<dbReference type="GO" id="GO:0006508">
    <property type="term" value="P:proteolysis"/>
    <property type="evidence" value="ECO:0007669"/>
    <property type="project" value="UniProtKB-KW"/>
</dbReference>
<evidence type="ECO:0000313" key="10">
    <source>
        <dbReference type="EMBL" id="CAF9939238.1"/>
    </source>
</evidence>
<sequence length="644" mass="69427">MPFPLKLFVVFIFLAFSPGTYAQLEGRVISPGNSYVVTIQITNPTQDTIAVLAWNNAFDNTTQLPILFNVRDDHESVVPLASTYVMRAGMSSSDLYSIAPGQTYYRTVDLRQVMQNLPSGPSTPSGAGLTKKVFTVALPTSYRGIIGNPSAVVQAAAGLNSSHPTLADLSVSNLHKISVTSSPMKLSAFFPMLGDLSPSFANPDGGMRMDSECAADKNISDAIFDTGVYARSLAMAASNLSSSIFPMFFPALARQKVNSIATAALGSINGHGPHVDLYCTDIQNHCGTPNILGYSFTPSFLGNAYIVLCPTVQAFGRALPPFPAVMTQSLNGPILAIAQQGYGFGGTPYDGPSCLPVSAVDPVVRRRAKPSRYGRPSRPKMSRSRRALSLSSQDFQTQIGLTEDCAASELSMVQIAIANARALAMYALGDLRGTSKSSVDRWTTFFNGDNSIKAQVMKTYGTVAKWNTTAPHVENVAFRCDPSRKSLWCRHTDGASIRIKPLKSPSGEDFSIFIICPEYFYHAIALECINPSYIPLGLQTVGSDQGGLMLHELLHVTTLRGGKPQVNDGSPACYNWNCMTQHAHDRVLPGFPDLNLPENVASNYEYFAYSARASRSDCSWTEFAGNAWGSIVAQHWVAAGQIAG</sequence>
<feature type="compositionally biased region" description="Basic residues" evidence="8">
    <location>
        <begin position="366"/>
        <end position="386"/>
    </location>
</feature>
<keyword evidence="6" id="KW-0862">Zinc</keyword>
<reference evidence="10" key="1">
    <citation type="submission" date="2021-03" db="EMBL/GenBank/DDBJ databases">
        <authorList>
            <person name="Tagirdzhanova G."/>
        </authorList>
    </citation>
    <scope>NUCLEOTIDE SEQUENCE</scope>
</reference>
<evidence type="ECO:0000256" key="8">
    <source>
        <dbReference type="SAM" id="MobiDB-lite"/>
    </source>
</evidence>
<evidence type="ECO:0000256" key="6">
    <source>
        <dbReference type="ARBA" id="ARBA00022833"/>
    </source>
</evidence>
<feature type="region of interest" description="Disordered" evidence="8">
    <location>
        <begin position="366"/>
        <end position="389"/>
    </location>
</feature>
<keyword evidence="5" id="KW-0378">Hydrolase</keyword>
<dbReference type="AlphaFoldDB" id="A0A8H3J236"/>
<dbReference type="Proteomes" id="UP000664521">
    <property type="component" value="Unassembled WGS sequence"/>
</dbReference>
<evidence type="ECO:0008006" key="12">
    <source>
        <dbReference type="Google" id="ProtNLM"/>
    </source>
</evidence>
<keyword evidence="3" id="KW-0645">Protease</keyword>